<keyword evidence="5 10" id="KW-0812">Transmembrane</keyword>
<evidence type="ECO:0000256" key="10">
    <source>
        <dbReference type="SAM" id="Phobius"/>
    </source>
</evidence>
<dbReference type="InterPro" id="IPR024744">
    <property type="entry name" value="CSS-motif_dom"/>
</dbReference>
<evidence type="ECO:0000313" key="12">
    <source>
        <dbReference type="EMBL" id="QYX73527.1"/>
    </source>
</evidence>
<protein>
    <recommendedName>
        <fullName evidence="2">cyclic-guanylate-specific phosphodiesterase</fullName>
        <ecNumber evidence="2">3.1.4.52</ecNumber>
    </recommendedName>
</protein>
<feature type="domain" description="EAL" evidence="11">
    <location>
        <begin position="264"/>
        <end position="514"/>
    </location>
</feature>
<evidence type="ECO:0000256" key="4">
    <source>
        <dbReference type="ARBA" id="ARBA00022636"/>
    </source>
</evidence>
<dbReference type="Pfam" id="PF00563">
    <property type="entry name" value="EAL"/>
    <property type="match status" value="1"/>
</dbReference>
<proteinExistence type="predicted"/>
<dbReference type="EMBL" id="CP080635">
    <property type="protein sequence ID" value="QYX73527.1"/>
    <property type="molecule type" value="Genomic_DNA"/>
</dbReference>
<feature type="transmembrane region" description="Helical" evidence="10">
    <location>
        <begin position="236"/>
        <end position="259"/>
    </location>
</feature>
<dbReference type="InterPro" id="IPR001633">
    <property type="entry name" value="EAL_dom"/>
</dbReference>
<keyword evidence="3" id="KW-1003">Cell membrane</keyword>
<organism evidence="12 13">
    <name type="scientific">Shewanella putrefaciens</name>
    <name type="common">Pseudomonas putrefaciens</name>
    <dbReference type="NCBI Taxonomy" id="24"/>
    <lineage>
        <taxon>Bacteria</taxon>
        <taxon>Pseudomonadati</taxon>
        <taxon>Pseudomonadota</taxon>
        <taxon>Gammaproteobacteria</taxon>
        <taxon>Alteromonadales</taxon>
        <taxon>Shewanellaceae</taxon>
        <taxon>Shewanella</taxon>
    </lineage>
</organism>
<evidence type="ECO:0000256" key="9">
    <source>
        <dbReference type="ARBA" id="ARBA00034290"/>
    </source>
</evidence>
<dbReference type="InterPro" id="IPR035919">
    <property type="entry name" value="EAL_sf"/>
</dbReference>
<name>A0ABX8XDG6_SHEPU</name>
<dbReference type="EC" id="3.1.4.52" evidence="2"/>
<evidence type="ECO:0000313" key="13">
    <source>
        <dbReference type="Proteomes" id="UP000827084"/>
    </source>
</evidence>
<dbReference type="SUPFAM" id="SSF141868">
    <property type="entry name" value="EAL domain-like"/>
    <property type="match status" value="1"/>
</dbReference>
<evidence type="ECO:0000256" key="7">
    <source>
        <dbReference type="ARBA" id="ARBA00022989"/>
    </source>
</evidence>
<dbReference type="PANTHER" id="PTHR33121:SF79">
    <property type="entry name" value="CYCLIC DI-GMP PHOSPHODIESTERASE PDED-RELATED"/>
    <property type="match status" value="1"/>
</dbReference>
<keyword evidence="4" id="KW-0973">c-di-GMP</keyword>
<comment type="catalytic activity">
    <reaction evidence="9">
        <text>3',3'-c-di-GMP + H2O = 5'-phosphoguanylyl(3'-&gt;5')guanosine + H(+)</text>
        <dbReference type="Rhea" id="RHEA:24902"/>
        <dbReference type="ChEBI" id="CHEBI:15377"/>
        <dbReference type="ChEBI" id="CHEBI:15378"/>
        <dbReference type="ChEBI" id="CHEBI:58754"/>
        <dbReference type="ChEBI" id="CHEBI:58805"/>
        <dbReference type="EC" id="3.1.4.52"/>
    </reaction>
</comment>
<dbReference type="Gene3D" id="3.20.20.450">
    <property type="entry name" value="EAL domain"/>
    <property type="match status" value="1"/>
</dbReference>
<dbReference type="InterPro" id="IPR050706">
    <property type="entry name" value="Cyclic-di-GMP_PDE-like"/>
</dbReference>
<evidence type="ECO:0000256" key="5">
    <source>
        <dbReference type="ARBA" id="ARBA00022692"/>
    </source>
</evidence>
<evidence type="ECO:0000259" key="11">
    <source>
        <dbReference type="PROSITE" id="PS50883"/>
    </source>
</evidence>
<reference evidence="12 13" key="1">
    <citation type="submission" date="2021-08" db="EMBL/GenBank/DDBJ databases">
        <title>Shewanella putrefaciens YZ-J, complete genome.</title>
        <authorList>
            <person name="Yi Z."/>
        </authorList>
    </citation>
    <scope>NUCLEOTIDE SEQUENCE [LARGE SCALE GENOMIC DNA]</scope>
    <source>
        <strain evidence="12 13">YZ-J</strain>
    </source>
</reference>
<accession>A0ABX8XDG6</accession>
<gene>
    <name evidence="12" type="ORF">K3G22_03640</name>
</gene>
<dbReference type="RefSeq" id="WP_011918717.1">
    <property type="nucleotide sequence ID" value="NZ_BMPK01000004.1"/>
</dbReference>
<evidence type="ECO:0000256" key="6">
    <source>
        <dbReference type="ARBA" id="ARBA00022801"/>
    </source>
</evidence>
<sequence>MLTRLNLLQTQMRNLISAYDLSPKHWAVILLLPILLAMGLSYATTSYTVHNKARDIGHFNLERLQDLLKKSDSISEFAMTLGEGDCAKLSEFMRFRPYYRAVLLFNEKAFYCSSIVGDINLPLNFLLPEDRLKDSTYYIVPETLARPGVPAVMTVSKDAKTHHGAIVLIEGQYLIDNFIQPDVFPRPVSNVVLGLHGATLPTEPNFGEGDVIAVPAIDNDFVMLLEVPRAFFEHFFWIYFGVSLPIFFIFILLLCLLFLRKKRRHSLADDIRSGIENKEFFLVYQPVICTEDGKAKGVEALVRWQHPQMGLVRPDLFIPIAEDSQLIVPLTNYIFEKALEDFANMEVEAGFRIGFNVAPEHFAQVDIESKFIHLRDSLQRIGVTPLIEITERQLLTPDICQRIEGLRQLGILVAIDDFGTGQTTLSLLQTMPLDYLKIDKCFIDTIGQESVTSHVLDTIIELSHKMHYVVVAEGVETQDQADYLTSRQVHFLQGYLFAKPMKLEELKRWLVEQI</sequence>
<dbReference type="PROSITE" id="PS50883">
    <property type="entry name" value="EAL"/>
    <property type="match status" value="1"/>
</dbReference>
<keyword evidence="7 10" id="KW-1133">Transmembrane helix</keyword>
<evidence type="ECO:0000256" key="2">
    <source>
        <dbReference type="ARBA" id="ARBA00012282"/>
    </source>
</evidence>
<evidence type="ECO:0000256" key="3">
    <source>
        <dbReference type="ARBA" id="ARBA00022475"/>
    </source>
</evidence>
<dbReference type="CDD" id="cd01948">
    <property type="entry name" value="EAL"/>
    <property type="match status" value="1"/>
</dbReference>
<dbReference type="Pfam" id="PF12792">
    <property type="entry name" value="CSS-motif"/>
    <property type="match status" value="1"/>
</dbReference>
<dbReference type="Proteomes" id="UP000827084">
    <property type="component" value="Chromosome"/>
</dbReference>
<comment type="subcellular location">
    <subcellularLocation>
        <location evidence="1">Cell membrane</location>
        <topology evidence="1">Multi-pass membrane protein</topology>
    </subcellularLocation>
</comment>
<dbReference type="GeneID" id="67442321"/>
<keyword evidence="13" id="KW-1185">Reference proteome</keyword>
<evidence type="ECO:0000256" key="1">
    <source>
        <dbReference type="ARBA" id="ARBA00004651"/>
    </source>
</evidence>
<keyword evidence="6" id="KW-0378">Hydrolase</keyword>
<dbReference type="SMART" id="SM00052">
    <property type="entry name" value="EAL"/>
    <property type="match status" value="1"/>
</dbReference>
<keyword evidence="8 10" id="KW-0472">Membrane</keyword>
<evidence type="ECO:0000256" key="8">
    <source>
        <dbReference type="ARBA" id="ARBA00023136"/>
    </source>
</evidence>
<dbReference type="PANTHER" id="PTHR33121">
    <property type="entry name" value="CYCLIC DI-GMP PHOSPHODIESTERASE PDEF"/>
    <property type="match status" value="1"/>
</dbReference>